<dbReference type="SUPFAM" id="SSF55729">
    <property type="entry name" value="Acyl-CoA N-acyltransferases (Nat)"/>
    <property type="match status" value="1"/>
</dbReference>
<dbReference type="Pfam" id="PF00583">
    <property type="entry name" value="Acetyltransf_1"/>
    <property type="match status" value="1"/>
</dbReference>
<proteinExistence type="predicted"/>
<dbReference type="InParanoid" id="A0A543AQ45"/>
<accession>A0A543AQ45</accession>
<name>A0A543AQ45_9ACTN</name>
<dbReference type="OrthoDB" id="342444at2"/>
<dbReference type="Proteomes" id="UP000317043">
    <property type="component" value="Unassembled WGS sequence"/>
</dbReference>
<dbReference type="AlphaFoldDB" id="A0A543AQ45"/>
<dbReference type="Gene3D" id="3.40.630.30">
    <property type="match status" value="1"/>
</dbReference>
<dbReference type="GO" id="GO:0016747">
    <property type="term" value="F:acyltransferase activity, transferring groups other than amino-acyl groups"/>
    <property type="evidence" value="ECO:0007669"/>
    <property type="project" value="InterPro"/>
</dbReference>
<dbReference type="PROSITE" id="PS51186">
    <property type="entry name" value="GNAT"/>
    <property type="match status" value="1"/>
</dbReference>
<dbReference type="InterPro" id="IPR016181">
    <property type="entry name" value="Acyl_CoA_acyltransferase"/>
</dbReference>
<keyword evidence="2" id="KW-0808">Transferase</keyword>
<evidence type="ECO:0000313" key="2">
    <source>
        <dbReference type="EMBL" id="TQL74712.1"/>
    </source>
</evidence>
<dbReference type="InterPro" id="IPR000182">
    <property type="entry name" value="GNAT_dom"/>
</dbReference>
<protein>
    <submittedName>
        <fullName evidence="2">Acetyltransferase (GNAT) family protein</fullName>
    </submittedName>
</protein>
<organism evidence="2 3">
    <name type="scientific">Stackebrandtia endophytica</name>
    <dbReference type="NCBI Taxonomy" id="1496996"/>
    <lineage>
        <taxon>Bacteria</taxon>
        <taxon>Bacillati</taxon>
        <taxon>Actinomycetota</taxon>
        <taxon>Actinomycetes</taxon>
        <taxon>Glycomycetales</taxon>
        <taxon>Glycomycetaceae</taxon>
        <taxon>Stackebrandtia</taxon>
    </lineage>
</organism>
<feature type="domain" description="N-acetyltransferase" evidence="1">
    <location>
        <begin position="1"/>
        <end position="209"/>
    </location>
</feature>
<reference evidence="2 3" key="1">
    <citation type="submission" date="2019-06" db="EMBL/GenBank/DDBJ databases">
        <title>Sequencing the genomes of 1000 actinobacteria strains.</title>
        <authorList>
            <person name="Klenk H.-P."/>
        </authorList>
    </citation>
    <scope>NUCLEOTIDE SEQUENCE [LARGE SCALE GENOMIC DNA]</scope>
    <source>
        <strain evidence="2 3">DSM 45928</strain>
    </source>
</reference>
<evidence type="ECO:0000259" key="1">
    <source>
        <dbReference type="PROSITE" id="PS51186"/>
    </source>
</evidence>
<dbReference type="EMBL" id="VFOW01000001">
    <property type="protein sequence ID" value="TQL74712.1"/>
    <property type="molecule type" value="Genomic_DNA"/>
</dbReference>
<dbReference type="RefSeq" id="WP_142034015.1">
    <property type="nucleotide sequence ID" value="NZ_JBHTGS010000002.1"/>
</dbReference>
<sequence length="242" mass="26935">MEVVTTADRPDLADKAGKAFATRWPEFIFHDATAAKYRPRVLEYFGHYDILLLDDGEVAAGGWAVPFAWDGGTADLPDGYDSALARSVDDHEAGRTPTALSVMAAAVNPDFDKQGLATRVLESLVERAIERGITRVMAPVRPTEKYRYPLHTMAEYATWVRSDGLSVDPWIRTHQRMGATILGPASRSMVISGTVTEWESWTGMRLPGDGEFVIPDGLTTLTVDHRANRATYVEENLWMRHR</sequence>
<dbReference type="CDD" id="cd04301">
    <property type="entry name" value="NAT_SF"/>
    <property type="match status" value="1"/>
</dbReference>
<keyword evidence="3" id="KW-1185">Reference proteome</keyword>
<gene>
    <name evidence="2" type="ORF">FB566_0198</name>
</gene>
<comment type="caution">
    <text evidence="2">The sequence shown here is derived from an EMBL/GenBank/DDBJ whole genome shotgun (WGS) entry which is preliminary data.</text>
</comment>
<evidence type="ECO:0000313" key="3">
    <source>
        <dbReference type="Proteomes" id="UP000317043"/>
    </source>
</evidence>